<dbReference type="InterPro" id="IPR050695">
    <property type="entry name" value="N-acetylmuramoyl_amidase_3"/>
</dbReference>
<dbReference type="Gene3D" id="3.40.630.40">
    <property type="entry name" value="Zn-dependent exopeptidases"/>
    <property type="match status" value="1"/>
</dbReference>
<dbReference type="AlphaFoldDB" id="D5X9E4"/>
<organism evidence="3 4">
    <name type="scientific">Thermincola potens (strain JR)</name>
    <dbReference type="NCBI Taxonomy" id="635013"/>
    <lineage>
        <taxon>Bacteria</taxon>
        <taxon>Bacillati</taxon>
        <taxon>Bacillota</taxon>
        <taxon>Clostridia</taxon>
        <taxon>Eubacteriales</taxon>
        <taxon>Thermincolaceae</taxon>
        <taxon>Thermincola</taxon>
    </lineage>
</organism>
<feature type="domain" description="MurNAc-LAA" evidence="2">
    <location>
        <begin position="121"/>
        <end position="239"/>
    </location>
</feature>
<keyword evidence="4" id="KW-1185">Reference proteome</keyword>
<evidence type="ECO:0000313" key="4">
    <source>
        <dbReference type="Proteomes" id="UP000002377"/>
    </source>
</evidence>
<dbReference type="GO" id="GO:0030288">
    <property type="term" value="C:outer membrane-bounded periplasmic space"/>
    <property type="evidence" value="ECO:0007669"/>
    <property type="project" value="TreeGrafter"/>
</dbReference>
<keyword evidence="1 3" id="KW-0378">Hydrolase</keyword>
<reference evidence="3 4" key="1">
    <citation type="submission" date="2010-05" db="EMBL/GenBank/DDBJ databases">
        <title>Complete sequence of Thermincola sp. JR.</title>
        <authorList>
            <consortium name="US DOE Joint Genome Institute"/>
            <person name="Lucas S."/>
            <person name="Copeland A."/>
            <person name="Lapidus A."/>
            <person name="Cheng J.-F."/>
            <person name="Bruce D."/>
            <person name="Goodwin L."/>
            <person name="Pitluck S."/>
            <person name="Chertkov O."/>
            <person name="Detter J.C."/>
            <person name="Han C."/>
            <person name="Tapia R."/>
            <person name="Land M."/>
            <person name="Hauser L."/>
            <person name="Kyrpides N."/>
            <person name="Mikhailova N."/>
            <person name="Hazen T.C."/>
            <person name="Woyke T."/>
        </authorList>
    </citation>
    <scope>NUCLEOTIDE SEQUENCE [LARGE SCALE GENOMIC DNA]</scope>
    <source>
        <strain evidence="3 4">JR</strain>
    </source>
</reference>
<evidence type="ECO:0000313" key="3">
    <source>
        <dbReference type="EMBL" id="ADG83048.1"/>
    </source>
</evidence>
<dbReference type="PANTHER" id="PTHR30404">
    <property type="entry name" value="N-ACETYLMURAMOYL-L-ALANINE AMIDASE"/>
    <property type="match status" value="1"/>
</dbReference>
<name>D5X9E4_THEPJ</name>
<gene>
    <name evidence="3" type="ordered locus">TherJR_2205</name>
</gene>
<evidence type="ECO:0000256" key="1">
    <source>
        <dbReference type="ARBA" id="ARBA00022801"/>
    </source>
</evidence>
<dbReference type="PANTHER" id="PTHR30404:SF0">
    <property type="entry name" value="N-ACETYLMURAMOYL-L-ALANINE AMIDASE AMIC"/>
    <property type="match status" value="1"/>
</dbReference>
<dbReference type="Proteomes" id="UP000002377">
    <property type="component" value="Chromosome"/>
</dbReference>
<dbReference type="HOGENOM" id="CLU_014322_7_0_9"/>
<dbReference type="KEGG" id="tjr:TherJR_2205"/>
<evidence type="ECO:0000259" key="2">
    <source>
        <dbReference type="SMART" id="SM00646"/>
    </source>
</evidence>
<dbReference type="EMBL" id="CP002028">
    <property type="protein sequence ID" value="ADG83048.1"/>
    <property type="molecule type" value="Genomic_DNA"/>
</dbReference>
<dbReference type="OrthoDB" id="9772024at2"/>
<proteinExistence type="predicted"/>
<dbReference type="Pfam" id="PF01520">
    <property type="entry name" value="Amidase_3"/>
    <property type="match status" value="1"/>
</dbReference>
<dbReference type="GO" id="GO:0009253">
    <property type="term" value="P:peptidoglycan catabolic process"/>
    <property type="evidence" value="ECO:0007669"/>
    <property type="project" value="InterPro"/>
</dbReference>
<dbReference type="SMART" id="SM00646">
    <property type="entry name" value="Ami_3"/>
    <property type="match status" value="1"/>
</dbReference>
<dbReference type="RefSeq" id="WP_013121048.1">
    <property type="nucleotide sequence ID" value="NC_014152.1"/>
</dbReference>
<dbReference type="GO" id="GO:0008745">
    <property type="term" value="F:N-acetylmuramoyl-L-alanine amidase activity"/>
    <property type="evidence" value="ECO:0007669"/>
    <property type="project" value="InterPro"/>
</dbReference>
<sequence length="249" mass="27611" precursor="true">MAGRTLLFIIRKKMVVLFIAALFLATGLYHWAASALARKAYYPLQGKKIVLDPGHGGVDSGANDSSGFKEKTVNLEVALKLRELLVLGGAEVIMTRTDDSDVTEKGDPGKKRYHRDMDGRRKLMNESGADVFISLHVNACRGAHRTRGAFVYYHKNSESGKMLAECLAAQLNHYVADYKKEGELAIHKACTANYYLLRNAKIPAALVEMGFMTHPEEKRLLSNKDYQKGLAKALADGLRDYFLNQALSS</sequence>
<accession>D5X9E4</accession>
<dbReference type="eggNOG" id="COG0860">
    <property type="taxonomic scope" value="Bacteria"/>
</dbReference>
<dbReference type="STRING" id="635013.TherJR_2205"/>
<dbReference type="CDD" id="cd02696">
    <property type="entry name" value="MurNAc-LAA"/>
    <property type="match status" value="1"/>
</dbReference>
<dbReference type="SUPFAM" id="SSF53187">
    <property type="entry name" value="Zn-dependent exopeptidases"/>
    <property type="match status" value="1"/>
</dbReference>
<dbReference type="InterPro" id="IPR002508">
    <property type="entry name" value="MurNAc-LAA_cat"/>
</dbReference>
<protein>
    <submittedName>
        <fullName evidence="3">Cell wall hydrolase/autolysin</fullName>
    </submittedName>
</protein>